<keyword evidence="8 11" id="KW-0103">Bromodomain</keyword>
<dbReference type="InterPro" id="IPR013083">
    <property type="entry name" value="Znf_RING/FYVE/PHD"/>
</dbReference>
<comment type="similarity">
    <text evidence="2">Belongs to the WAL family.</text>
</comment>
<evidence type="ECO:0000313" key="19">
    <source>
        <dbReference type="EnsemblMetazoa" id="XP_037873189.1"/>
    </source>
</evidence>
<feature type="compositionally biased region" description="Basic and acidic residues" evidence="14">
    <location>
        <begin position="2114"/>
        <end position="2128"/>
    </location>
</feature>
<dbReference type="SUPFAM" id="SSF47370">
    <property type="entry name" value="Bromodomain"/>
    <property type="match status" value="1"/>
</dbReference>
<evidence type="ECO:0000256" key="2">
    <source>
        <dbReference type="ARBA" id="ARBA00007444"/>
    </source>
</evidence>
<dbReference type="InterPro" id="IPR016177">
    <property type="entry name" value="DNA-bd_dom_sf"/>
</dbReference>
<evidence type="ECO:0000256" key="3">
    <source>
        <dbReference type="ARBA" id="ARBA00022723"/>
    </source>
</evidence>
<keyword evidence="4 12" id="KW-0863">Zinc-finger</keyword>
<evidence type="ECO:0000256" key="4">
    <source>
        <dbReference type="ARBA" id="ARBA00022771"/>
    </source>
</evidence>
<dbReference type="InterPro" id="IPR018359">
    <property type="entry name" value="Bromodomain_CS"/>
</dbReference>
<dbReference type="InterPro" id="IPR018247">
    <property type="entry name" value="EF_Hand_1_Ca_BS"/>
</dbReference>
<keyword evidence="20" id="KW-1185">Reference proteome</keyword>
<comment type="subcellular location">
    <subcellularLocation>
        <location evidence="1">Nucleus</location>
    </subcellularLocation>
</comment>
<evidence type="ECO:0000256" key="7">
    <source>
        <dbReference type="ARBA" id="ARBA00023054"/>
    </source>
</evidence>
<feature type="compositionally biased region" description="Acidic residues" evidence="14">
    <location>
        <begin position="1266"/>
        <end position="1282"/>
    </location>
</feature>
<reference evidence="20" key="1">
    <citation type="journal article" date="2008" name="Insect Biochem. Mol. Biol.">
        <title>The genome of a lepidopteran model insect, the silkworm Bombyx mori.</title>
        <authorList>
            <consortium name="International Silkworm Genome Consortium"/>
        </authorList>
    </citation>
    <scope>NUCLEOTIDE SEQUENCE [LARGE SCALE GENOMIC DNA]</scope>
    <source>
        <strain evidence="20">p50T</strain>
    </source>
</reference>
<evidence type="ECO:0000256" key="13">
    <source>
        <dbReference type="SAM" id="Coils"/>
    </source>
</evidence>
<keyword evidence="5" id="KW-0862">Zinc</keyword>
<keyword evidence="6" id="KW-0805">Transcription regulation</keyword>
<feature type="compositionally biased region" description="Low complexity" evidence="14">
    <location>
        <begin position="478"/>
        <end position="497"/>
    </location>
</feature>
<dbReference type="InterPro" id="IPR001739">
    <property type="entry name" value="Methyl_CpG_DNA-bd"/>
</dbReference>
<dbReference type="SUPFAM" id="SSF57903">
    <property type="entry name" value="FYVE/PHD zinc finger"/>
    <property type="match status" value="2"/>
</dbReference>
<dbReference type="SMART" id="SM00249">
    <property type="entry name" value="PHD"/>
    <property type="match status" value="2"/>
</dbReference>
<feature type="domain" description="PHD-type" evidence="16">
    <location>
        <begin position="2050"/>
        <end position="2099"/>
    </location>
</feature>
<dbReference type="PROSITE" id="PS50827">
    <property type="entry name" value="DDT"/>
    <property type="match status" value="1"/>
</dbReference>
<dbReference type="PRINTS" id="PR00503">
    <property type="entry name" value="BROMODOMAIN"/>
</dbReference>
<evidence type="ECO:0000256" key="5">
    <source>
        <dbReference type="ARBA" id="ARBA00022833"/>
    </source>
</evidence>
<evidence type="ECO:0000256" key="6">
    <source>
        <dbReference type="ARBA" id="ARBA00023015"/>
    </source>
</evidence>
<dbReference type="Pfam" id="PF15613">
    <property type="entry name" value="WSD"/>
    <property type="match status" value="1"/>
</dbReference>
<feature type="region of interest" description="Disordered" evidence="14">
    <location>
        <begin position="595"/>
        <end position="624"/>
    </location>
</feature>
<dbReference type="SMART" id="SM00297">
    <property type="entry name" value="BROMO"/>
    <property type="match status" value="1"/>
</dbReference>
<feature type="compositionally biased region" description="Low complexity" evidence="14">
    <location>
        <begin position="599"/>
        <end position="611"/>
    </location>
</feature>
<dbReference type="FunFam" id="3.30.40.10:FF:000199">
    <property type="entry name" value="Bromodomain adjacent to zinc finger domain 2B"/>
    <property type="match status" value="1"/>
</dbReference>
<feature type="compositionally biased region" description="Low complexity" evidence="14">
    <location>
        <begin position="2129"/>
        <end position="2153"/>
    </location>
</feature>
<feature type="compositionally biased region" description="Basic and acidic residues" evidence="14">
    <location>
        <begin position="615"/>
        <end position="624"/>
    </location>
</feature>
<dbReference type="GO" id="GO:0003677">
    <property type="term" value="F:DNA binding"/>
    <property type="evidence" value="ECO:0007669"/>
    <property type="project" value="InterPro"/>
</dbReference>
<keyword evidence="10" id="KW-0539">Nucleus</keyword>
<dbReference type="SMART" id="SM00571">
    <property type="entry name" value="DDT"/>
    <property type="match status" value="1"/>
</dbReference>
<feature type="region of interest" description="Disordered" evidence="14">
    <location>
        <begin position="1374"/>
        <end position="1393"/>
    </location>
</feature>
<feature type="coiled-coil region" evidence="13">
    <location>
        <begin position="858"/>
        <end position="885"/>
    </location>
</feature>
<feature type="region of interest" description="Disordered" evidence="14">
    <location>
        <begin position="431"/>
        <end position="557"/>
    </location>
</feature>
<dbReference type="GeneID" id="101745407"/>
<dbReference type="CDD" id="cd00122">
    <property type="entry name" value="MBD"/>
    <property type="match status" value="1"/>
</dbReference>
<keyword evidence="9" id="KW-0804">Transcription</keyword>
<feature type="compositionally biased region" description="Low complexity" evidence="14">
    <location>
        <begin position="178"/>
        <end position="199"/>
    </location>
</feature>
<dbReference type="PROSITE" id="PS00633">
    <property type="entry name" value="BROMODOMAIN_1"/>
    <property type="match status" value="1"/>
</dbReference>
<organism evidence="19 20">
    <name type="scientific">Bombyx mori</name>
    <name type="common">Silk moth</name>
    <dbReference type="NCBI Taxonomy" id="7091"/>
    <lineage>
        <taxon>Eukaryota</taxon>
        <taxon>Metazoa</taxon>
        <taxon>Ecdysozoa</taxon>
        <taxon>Arthropoda</taxon>
        <taxon>Hexapoda</taxon>
        <taxon>Insecta</taxon>
        <taxon>Pterygota</taxon>
        <taxon>Neoptera</taxon>
        <taxon>Endopterygota</taxon>
        <taxon>Lepidoptera</taxon>
        <taxon>Glossata</taxon>
        <taxon>Ditrysia</taxon>
        <taxon>Bombycoidea</taxon>
        <taxon>Bombycidae</taxon>
        <taxon>Bombycinae</taxon>
        <taxon>Bombyx</taxon>
    </lineage>
</organism>
<feature type="compositionally biased region" description="Basic residues" evidence="14">
    <location>
        <begin position="500"/>
        <end position="510"/>
    </location>
</feature>
<dbReference type="GO" id="GO:0000785">
    <property type="term" value="C:chromatin"/>
    <property type="evidence" value="ECO:0007669"/>
    <property type="project" value="TreeGrafter"/>
</dbReference>
<accession>A0A8R2M4J3</accession>
<keyword evidence="7 13" id="KW-0175">Coiled coil</keyword>
<evidence type="ECO:0000256" key="1">
    <source>
        <dbReference type="ARBA" id="ARBA00004123"/>
    </source>
</evidence>
<name>A0A8R2M4J3_BOMMO</name>
<dbReference type="InterPro" id="IPR036427">
    <property type="entry name" value="Bromodomain-like_sf"/>
</dbReference>
<feature type="compositionally biased region" description="Basic and acidic residues" evidence="14">
    <location>
        <begin position="1174"/>
        <end position="1207"/>
    </location>
</feature>
<dbReference type="PROSITE" id="PS50016">
    <property type="entry name" value="ZF_PHD_2"/>
    <property type="match status" value="2"/>
</dbReference>
<feature type="region of interest" description="Disordered" evidence="14">
    <location>
        <begin position="120"/>
        <end position="228"/>
    </location>
</feature>
<feature type="region of interest" description="Disordered" evidence="14">
    <location>
        <begin position="2168"/>
        <end position="2222"/>
    </location>
</feature>
<feature type="compositionally biased region" description="Polar residues" evidence="14">
    <location>
        <begin position="158"/>
        <end position="172"/>
    </location>
</feature>
<dbReference type="SMART" id="SM00391">
    <property type="entry name" value="MBD"/>
    <property type="match status" value="1"/>
</dbReference>
<dbReference type="Pfam" id="PF00439">
    <property type="entry name" value="Bromodomain"/>
    <property type="match status" value="1"/>
</dbReference>
<evidence type="ECO:0000259" key="17">
    <source>
        <dbReference type="PROSITE" id="PS50827"/>
    </source>
</evidence>
<dbReference type="Proteomes" id="UP000005204">
    <property type="component" value="Unassembled WGS sequence"/>
</dbReference>
<protein>
    <recommendedName>
        <fullName evidence="21">Bromodomain adjacent to zinc finger domain protein 2B</fullName>
    </recommendedName>
</protein>
<feature type="compositionally biased region" description="Low complexity" evidence="14">
    <location>
        <begin position="525"/>
        <end position="536"/>
    </location>
</feature>
<dbReference type="PROSITE" id="PS50982">
    <property type="entry name" value="MBD"/>
    <property type="match status" value="1"/>
</dbReference>
<evidence type="ECO:0008006" key="21">
    <source>
        <dbReference type="Google" id="ProtNLM"/>
    </source>
</evidence>
<dbReference type="Pfam" id="PF02791">
    <property type="entry name" value="DDT"/>
    <property type="match status" value="1"/>
</dbReference>
<feature type="coiled-coil region" evidence="13">
    <location>
        <begin position="1663"/>
        <end position="1694"/>
    </location>
</feature>
<dbReference type="PROSITE" id="PS00018">
    <property type="entry name" value="EF_HAND_1"/>
    <property type="match status" value="1"/>
</dbReference>
<dbReference type="Pfam" id="PF15612">
    <property type="entry name" value="WHIM1"/>
    <property type="match status" value="1"/>
</dbReference>
<feature type="compositionally biased region" description="Basic and acidic residues" evidence="14">
    <location>
        <begin position="1214"/>
        <end position="1227"/>
    </location>
</feature>
<dbReference type="PANTHER" id="PTHR45915">
    <property type="entry name" value="TRANSCRIPTION INTERMEDIARY FACTOR"/>
    <property type="match status" value="1"/>
</dbReference>
<dbReference type="InterPro" id="IPR011011">
    <property type="entry name" value="Znf_FYVE_PHD"/>
</dbReference>
<dbReference type="SUPFAM" id="SSF54171">
    <property type="entry name" value="DNA-binding domain"/>
    <property type="match status" value="1"/>
</dbReference>
<feature type="region of interest" description="Disordered" evidence="14">
    <location>
        <begin position="1930"/>
        <end position="1955"/>
    </location>
</feature>
<evidence type="ECO:0000256" key="14">
    <source>
        <dbReference type="SAM" id="MobiDB-lite"/>
    </source>
</evidence>
<feature type="domain" description="MBD" evidence="18">
    <location>
        <begin position="619"/>
        <end position="695"/>
    </location>
</feature>
<evidence type="ECO:0000256" key="8">
    <source>
        <dbReference type="ARBA" id="ARBA00023117"/>
    </source>
</evidence>
<dbReference type="InterPro" id="IPR018501">
    <property type="entry name" value="DDT_dom"/>
</dbReference>
<dbReference type="PROSITE" id="PS50014">
    <property type="entry name" value="BROMODOMAIN_2"/>
    <property type="match status" value="1"/>
</dbReference>
<feature type="region of interest" description="Disordered" evidence="14">
    <location>
        <begin position="1807"/>
        <end position="1835"/>
    </location>
</feature>
<keyword evidence="3" id="KW-0479">Metal-binding</keyword>
<dbReference type="Gene3D" id="3.30.40.10">
    <property type="entry name" value="Zinc/RING finger domain, C3HC4 (zinc finger)"/>
    <property type="match status" value="2"/>
</dbReference>
<dbReference type="GO" id="GO:0005634">
    <property type="term" value="C:nucleus"/>
    <property type="evidence" value="ECO:0007669"/>
    <property type="project" value="UniProtKB-SubCell"/>
</dbReference>
<feature type="region of interest" description="Disordered" evidence="14">
    <location>
        <begin position="319"/>
        <end position="400"/>
    </location>
</feature>
<dbReference type="InterPro" id="IPR019787">
    <property type="entry name" value="Znf_PHD-finger"/>
</dbReference>
<evidence type="ECO:0000256" key="10">
    <source>
        <dbReference type="ARBA" id="ARBA00023242"/>
    </source>
</evidence>
<evidence type="ECO:0000256" key="11">
    <source>
        <dbReference type="PROSITE-ProRule" id="PRU00035"/>
    </source>
</evidence>
<evidence type="ECO:0000256" key="9">
    <source>
        <dbReference type="ARBA" id="ARBA00023163"/>
    </source>
</evidence>
<dbReference type="EnsemblMetazoa" id="XM_038017261.1">
    <property type="protein sequence ID" value="XP_037873189.1"/>
    <property type="gene ID" value="LOC101745407"/>
</dbReference>
<feature type="region of interest" description="Disordered" evidence="14">
    <location>
        <begin position="800"/>
        <end position="819"/>
    </location>
</feature>
<feature type="domain" description="DDT" evidence="17">
    <location>
        <begin position="916"/>
        <end position="979"/>
    </location>
</feature>
<dbReference type="GO" id="GO:0008270">
    <property type="term" value="F:zinc ion binding"/>
    <property type="evidence" value="ECO:0007669"/>
    <property type="project" value="UniProtKB-KW"/>
</dbReference>
<evidence type="ECO:0000259" key="16">
    <source>
        <dbReference type="PROSITE" id="PS50016"/>
    </source>
</evidence>
<proteinExistence type="inferred from homology"/>
<feature type="coiled-coil region" evidence="13">
    <location>
        <begin position="1510"/>
        <end position="1537"/>
    </location>
</feature>
<evidence type="ECO:0000259" key="15">
    <source>
        <dbReference type="PROSITE" id="PS50014"/>
    </source>
</evidence>
<sequence>MDKEGGEGAEPGKGPDGLLDAAGLFGAYWGRDGSAGGAAAQAQAQAQAALFGFGSRYPPPTTLGVAANQAASLGLHPAASAAWWSMASHLAAQDYLARLQASGLNFPPLGDPYAALSALSGSGMKQNKPVKPPGRSERSGRSSTSSSASAKEKSPSTNNSSQPNMADWSSNYGFPKTSSPSTMHSQSLSSLASLNSLVSAPHQHKPAKTNPSSSQSRKSSSSGPSKNKERELALLRGDLMLAQAAAHGAYHAAVAAAKGKNMSPLYPFGMGSEKDRHAGFDSLTGLPHTILSAALEGGDPASVLGGVRLPPDTEIIKYTSSLAGPKAPPGSTNRGRKKTISLDPPQVSVHPSSGDRSAPLPSKRPKVDEYGASRSSVEVIRLPHGKQERAHNSTPPHNFSDYAGISRELLQTIASQSGVSLAALERQLAGATPSGESGVGMSKSIGGEHSPLDLGSKSADDDKPLNLSLKPTPSCTQASDALSRLTSLSSSLSASNDRSSRRKPGAKPRRVAPDFAQADSPRPKSSGSEDSESVSGWPSREGRPRNLGRGVSKPKKNTVASLLAQSRALGLRPALAQQLLGETDLEKLKALLGETASTDSECPSDSGPSDSDASDSSRRPKESQLRLPLALGWKRVTVIRGLSRNCSIKGDVSYSPPEPHAALKLKSMQELQSFLDSNPCPPLSLDNFSFSSRAILGEYVQPCADVADPLVFNETEITKRLEEARALSSLGSRPTPPPLDRRMELARLQQAARDARRDHSVRSKDQARLVRELEKSEKAELAKREKEARSQQLLEAKKRKQEEIEKQRMEEQAKKQQEREIKRQQALLLKEQERERRRQHTTFIRQLDARRRWEERERKKHQNLLDRLLVKEKKLQQRRKEMELLSELRRPQEDSTLSDQKPLPTLNRIPGLKLAGQAMADILQVYEFIHNFGQTLGFDLDCMPTLSTLQAALLPNCNADAEEELIQVLTQLLITAIEDPGIPHPGRHTTLLGHAIRMGDITPHNLSEVLRIYLYANATGEVKALTGLTAERERERRVADHHQTDAEMVHTSATTRNAAYYEHLHNNGTYKLSEALRDKPFVALNATVKAKILAFLCNELLQNKAVLRQIDGSLEHLTQLKKERYLMDMKIRKVRVLHQRKLRAEQSEKQQALALERMQRLVEESSGNTRASPHSHDEDQQMHEKPETPKKQPKEHALTPEADDKTDSPSPYKEPQHVEESDKELSPLKDLSNGVKSKELLNNNKEECGGGDASKLDKDSVLGDDVLSDPESDGAQHDEDEDKNLSAEELSRKLEKLLRQSEQQLQQLQAGSHALRATCYGQDRYWRRYWSLGKAGGIFVEGMESAQPEILMYHETLENNLARDKDEMSIAKKKEVKEKIESPPEEGDIRPDDTETQAEALKSQLELKNIKSELNLSDHTQIIKYEPNVKHGACKVEGSSIKMEEKFIQHKQNSEGQDMLDIEDSIPTAFLVQKPTHKPLYAAQAEPADRPQEIVKVENVKVETPEQDTKDQLVNNLEELRKMAEAVSSQLDAAKKAEEIKQESLKSETSEPDSAQAYLHSKILEGKWFSILRHESSFLNSINDGDDVAYCDNEHTCAEVAVAQGHKWDVSNNLHLLRDPSLFTLNSMVTSVQVPPPSVCADSSLTMSGLHPDVMEASLAGDAAMDEDENKEQENDLEKELQADRLKLDAAAQRAKASSLTSLGLLNFNALSTYVTCDSPPPIQMSPDELEQLDYCKIYGLPKKISGNFVTRDLRHGWWRITDSEQLRALMEALHPRGVRERELHASFVNHLPTANNKLHIDLGDVPVDLDPGNLDPGSEDPGEHSAGYPPPDSPSSYCALTARRVDLNLLQMVEQLEERVAAASLQTKGWRPSRGAAGAAAGGLGGAELVARARLKLAAVEAHIERRYLKPPLVQRYASTAEANLGAMLSGEHGNTSAPSPQNSDGGNESKDNKGIARGLATWRDAVARCSTSAQLAMLLHALETAVAWDKSVMKANCQFCLNGDNEDQLLLCDACDKGYHTYCFKPRMDKIPEGDWYCWECVNKARGERVCIVCGGASPGRVIPCALCVRAYHQDCHYPPLAKNPRGKWYCNNCISRAPPKKPRNAKKRDNKHKDKDKDSSLELDHSMAPSPAPSHASSSTAAEEGAAPDAADLPRDCTHACITAPAADLPEDGPPPEKRRSLQYVGGNGAVHDDDQSIDSEDRDTENVPAPPRAKKEKNSAKKLLKELQFCKNLLCEMECHEHAWPFLLPVNNKQFPQYKKVIKCPMDLSTIKKKLQDSSYKCKEEFASDVRLIFSNCEVFNEDYSPVGRAGHNMRQFFEEKWTQS</sequence>
<feature type="compositionally biased region" description="Low complexity" evidence="14">
    <location>
        <begin position="212"/>
        <end position="225"/>
    </location>
</feature>
<feature type="compositionally biased region" description="Basic residues" evidence="14">
    <location>
        <begin position="2103"/>
        <end position="2113"/>
    </location>
</feature>
<feature type="region of interest" description="Disordered" evidence="14">
    <location>
        <begin position="2103"/>
        <end position="2153"/>
    </location>
</feature>
<reference evidence="19" key="2">
    <citation type="submission" date="2022-06" db="UniProtKB">
        <authorList>
            <consortium name="EnsemblMetazoa"/>
        </authorList>
    </citation>
    <scope>IDENTIFICATION</scope>
    <source>
        <strain evidence="19">p50T (Dazao)</strain>
    </source>
</reference>
<evidence type="ECO:0000313" key="20">
    <source>
        <dbReference type="Proteomes" id="UP000005204"/>
    </source>
</evidence>
<dbReference type="RefSeq" id="XP_037873189.1">
    <property type="nucleotide sequence ID" value="XM_038017261.2"/>
</dbReference>
<evidence type="ECO:0000256" key="12">
    <source>
        <dbReference type="PROSITE-ProRule" id="PRU00146"/>
    </source>
</evidence>
<feature type="region of interest" description="Disordered" evidence="14">
    <location>
        <begin position="1162"/>
        <end position="1289"/>
    </location>
</feature>
<feature type="domain" description="PHD-type" evidence="16">
    <location>
        <begin position="1996"/>
        <end position="2046"/>
    </location>
</feature>
<feature type="compositionally biased region" description="Polar residues" evidence="14">
    <location>
        <begin position="1934"/>
        <end position="1948"/>
    </location>
</feature>
<feature type="domain" description="Bromo" evidence="15">
    <location>
        <begin position="2242"/>
        <end position="2312"/>
    </location>
</feature>
<dbReference type="Pfam" id="PF00628">
    <property type="entry name" value="PHD"/>
    <property type="match status" value="2"/>
</dbReference>
<dbReference type="InterPro" id="IPR001487">
    <property type="entry name" value="Bromodomain"/>
</dbReference>
<dbReference type="InterPro" id="IPR028942">
    <property type="entry name" value="WHIM1_dom"/>
</dbReference>
<dbReference type="InterPro" id="IPR001965">
    <property type="entry name" value="Znf_PHD"/>
</dbReference>
<dbReference type="Gene3D" id="3.30.890.10">
    <property type="entry name" value="Methyl-cpg-binding Protein 2, Chain A"/>
    <property type="match status" value="1"/>
</dbReference>
<dbReference type="InterPro" id="IPR028941">
    <property type="entry name" value="WHIM2_dom"/>
</dbReference>
<dbReference type="CDD" id="cd15545">
    <property type="entry name" value="PHD_BAZ2A_like"/>
    <property type="match status" value="1"/>
</dbReference>
<dbReference type="Pfam" id="PF01429">
    <property type="entry name" value="MBD"/>
    <property type="match status" value="1"/>
</dbReference>
<dbReference type="Gene3D" id="1.20.920.10">
    <property type="entry name" value="Bromodomain-like"/>
    <property type="match status" value="1"/>
</dbReference>
<evidence type="ECO:0000259" key="18">
    <source>
        <dbReference type="PROSITE" id="PS50982"/>
    </source>
</evidence>
<dbReference type="PANTHER" id="PTHR45915:SF2">
    <property type="entry name" value="TOUTATIS, ISOFORM E"/>
    <property type="match status" value="1"/>
</dbReference>
<feature type="compositionally biased region" description="Basic and acidic residues" evidence="14">
    <location>
        <begin position="1236"/>
        <end position="1261"/>
    </location>
</feature>